<evidence type="ECO:0000259" key="2">
    <source>
        <dbReference type="Pfam" id="PF00391"/>
    </source>
</evidence>
<gene>
    <name evidence="3" type="ORF">LS71_008975</name>
</gene>
<organism evidence="3 4">
    <name type="scientific">Helicobacter jaachi</name>
    <dbReference type="NCBI Taxonomy" id="1677920"/>
    <lineage>
        <taxon>Bacteria</taxon>
        <taxon>Pseudomonadati</taxon>
        <taxon>Campylobacterota</taxon>
        <taxon>Epsilonproteobacteria</taxon>
        <taxon>Campylobacterales</taxon>
        <taxon>Helicobacteraceae</taxon>
        <taxon>Helicobacter</taxon>
    </lineage>
</organism>
<accession>A0A4U8T5Y3</accession>
<dbReference type="Pfam" id="PF00391">
    <property type="entry name" value="PEP-utilizers"/>
    <property type="match status" value="1"/>
</dbReference>
<dbReference type="PANTHER" id="PTHR43615:SF1">
    <property type="entry name" value="PPDK_N DOMAIN-CONTAINING PROTEIN"/>
    <property type="match status" value="1"/>
</dbReference>
<dbReference type="AlphaFoldDB" id="A0A4U8T5Y3"/>
<dbReference type="SUPFAM" id="SSF56059">
    <property type="entry name" value="Glutathione synthetase ATP-binding domain-like"/>
    <property type="match status" value="1"/>
</dbReference>
<dbReference type="SUPFAM" id="SSF52009">
    <property type="entry name" value="Phosphohistidine domain"/>
    <property type="match status" value="1"/>
</dbReference>
<dbReference type="InterPro" id="IPR051549">
    <property type="entry name" value="PEP_Utilizing_Enz"/>
</dbReference>
<keyword evidence="4" id="KW-1185">Reference proteome</keyword>
<feature type="domain" description="PEP-utilising enzyme mobile" evidence="2">
    <location>
        <begin position="627"/>
        <end position="694"/>
    </location>
</feature>
<dbReference type="NCBIfam" id="NF004508">
    <property type="entry name" value="PRK05849.1"/>
    <property type="match status" value="1"/>
</dbReference>
<reference evidence="3 4" key="1">
    <citation type="journal article" date="2014" name="Genome Announc.">
        <title>Draft genome sequences of eight enterohepatic helicobacter species isolated from both laboratory and wild rodents.</title>
        <authorList>
            <person name="Sheh A."/>
            <person name="Shen Z."/>
            <person name="Fox J.G."/>
        </authorList>
    </citation>
    <scope>NUCLEOTIDE SEQUENCE [LARGE SCALE GENOMIC DNA]</scope>
    <source>
        <strain evidence="3 4">MIT 09-6949</strain>
    </source>
</reference>
<dbReference type="STRING" id="1677920.LS71_08695"/>
<sequence length="701" mass="78915">MRRMSNTPHSQQRASSQSDTANTRIVRESARIAKKQTSFDDEIVLIQPFLRDILCAGVAFNTEPKTNAPYYVIEYSTKSTSAITAGASLTQTFFVAHYAKDYENAYIAQIVALLKDIESIIPNSALDVEFAITKEAIYCLQARPLIIKNPREYPSHRAQAQLLKDKIDSILKPHPSLYGTKGILGIMPDWNPAEIIGLHPRPLAFSLYAKLITDSVYATGRARYGYKDVSDNPLIYNLHGRAYVDVRASFNSFLPARLNASLGAKLIDYYLNTLRQNPQWHDKVEFEILFDAYYFDTHKRIESLSHFGFSKDEIDEIVCALKGLTNTILQDKIYEQDIAKLSILEQKREQILSYNAPLVEKIYWLLQDCKSYGTQPFVGLARMGFMAMGFLNTLVKEGILTPAQKHHFLGSLNCITTHFAHDLNTLPEPEFLRKYGHLRPGTYDILSPRYDENFSFYFKQKPKAKVQKEAFSLTLEQMRAIAGLLKAHNIESSVLEFFDFISMGITYREQSKFEFSKNLSAALSLISAQGSEFGLSAEDMSYCDADVFFKAYSTSNNLERLILESIEYGKSSYNSQLSIILPPLITSPKQVECFSLMESMPNFITNKRIQASVLHLQHNLIGADLSGKIVCISHADPGFDWIFSHNIAGLITEFGGVNSHMAIRANELGIPAIIGCGEQFERLANASMLDIDCANAKVVVL</sequence>
<evidence type="ECO:0000256" key="1">
    <source>
        <dbReference type="SAM" id="MobiDB-lite"/>
    </source>
</evidence>
<comment type="caution">
    <text evidence="3">The sequence shown here is derived from an EMBL/GenBank/DDBJ whole genome shotgun (WGS) entry which is preliminary data.</text>
</comment>
<proteinExistence type="predicted"/>
<dbReference type="OrthoDB" id="3590125at2"/>
<protein>
    <submittedName>
        <fullName evidence="3">Phosphoenolpyruvate synthase</fullName>
    </submittedName>
</protein>
<dbReference type="EMBL" id="JRPR02000014">
    <property type="protein sequence ID" value="TLD94903.1"/>
    <property type="molecule type" value="Genomic_DNA"/>
</dbReference>
<dbReference type="InterPro" id="IPR008279">
    <property type="entry name" value="PEP-util_enz_mobile_dom"/>
</dbReference>
<evidence type="ECO:0000313" key="3">
    <source>
        <dbReference type="EMBL" id="TLD94903.1"/>
    </source>
</evidence>
<dbReference type="GO" id="GO:0016772">
    <property type="term" value="F:transferase activity, transferring phosphorus-containing groups"/>
    <property type="evidence" value="ECO:0007669"/>
    <property type="project" value="InterPro"/>
</dbReference>
<dbReference type="InterPro" id="IPR036637">
    <property type="entry name" value="Phosphohistidine_dom_sf"/>
</dbReference>
<dbReference type="Proteomes" id="UP000029733">
    <property type="component" value="Unassembled WGS sequence"/>
</dbReference>
<keyword evidence="3" id="KW-0670">Pyruvate</keyword>
<dbReference type="Gene3D" id="3.30.470.20">
    <property type="entry name" value="ATP-grasp fold, B domain"/>
    <property type="match status" value="1"/>
</dbReference>
<name>A0A4U8T5Y3_9HELI</name>
<feature type="region of interest" description="Disordered" evidence="1">
    <location>
        <begin position="1"/>
        <end position="22"/>
    </location>
</feature>
<dbReference type="PANTHER" id="PTHR43615">
    <property type="entry name" value="PHOSPHOENOLPYRUVATE SYNTHASE-RELATED"/>
    <property type="match status" value="1"/>
</dbReference>
<dbReference type="Gene3D" id="3.50.30.10">
    <property type="entry name" value="Phosphohistidine domain"/>
    <property type="match status" value="1"/>
</dbReference>
<evidence type="ECO:0000313" key="4">
    <source>
        <dbReference type="Proteomes" id="UP000029733"/>
    </source>
</evidence>